<name>A0ACA9LKL6_9GLOM</name>
<comment type="caution">
    <text evidence="1">The sequence shown here is derived from an EMBL/GenBank/DDBJ whole genome shotgun (WGS) entry which is preliminary data.</text>
</comment>
<reference evidence="1" key="1">
    <citation type="submission" date="2021-06" db="EMBL/GenBank/DDBJ databases">
        <authorList>
            <person name="Kallberg Y."/>
            <person name="Tangrot J."/>
            <person name="Rosling A."/>
        </authorList>
    </citation>
    <scope>NUCLEOTIDE SEQUENCE</scope>
    <source>
        <strain evidence="1">MA461A</strain>
    </source>
</reference>
<organism evidence="1 2">
    <name type="scientific">Racocetra persica</name>
    <dbReference type="NCBI Taxonomy" id="160502"/>
    <lineage>
        <taxon>Eukaryota</taxon>
        <taxon>Fungi</taxon>
        <taxon>Fungi incertae sedis</taxon>
        <taxon>Mucoromycota</taxon>
        <taxon>Glomeromycotina</taxon>
        <taxon>Glomeromycetes</taxon>
        <taxon>Diversisporales</taxon>
        <taxon>Gigasporaceae</taxon>
        <taxon>Racocetra</taxon>
    </lineage>
</organism>
<protein>
    <submittedName>
        <fullName evidence="1">15914_t:CDS:1</fullName>
    </submittedName>
</protein>
<accession>A0ACA9LKL6</accession>
<dbReference type="Proteomes" id="UP000789920">
    <property type="component" value="Unassembled WGS sequence"/>
</dbReference>
<proteinExistence type="predicted"/>
<gene>
    <name evidence="1" type="ORF">RPERSI_LOCUS3364</name>
</gene>
<evidence type="ECO:0000313" key="2">
    <source>
        <dbReference type="Proteomes" id="UP000789920"/>
    </source>
</evidence>
<dbReference type="EMBL" id="CAJVQC010004126">
    <property type="protein sequence ID" value="CAG8536455.1"/>
    <property type="molecule type" value="Genomic_DNA"/>
</dbReference>
<keyword evidence="2" id="KW-1185">Reference proteome</keyword>
<sequence length="344" mass="40245">MSQQSQQGGVPQYHVGRCKEIPCNCPNFHQDINNQNICVNCKHDIVPDRNYQNKYFENQRSTIEIHPDSQNYINQMHQPVREQPPPNTIWFYNRNEDYYEFTNFKEGFQISASLGEISELHKELYEVKIWPTSEHLFQAAKFKEHHPEIVDQIRRCRSPRDALNLARMNQNLVDPNWQDINVKVMKWVVEKKFTQHRILAERLVSTGDMKLVEHTTIDKFWGDGGDGNGVNWLGRILMEVRDGLKTGNLEVQYPPASSNLPYNVNNVGLGPNGSEGHIQQQLPPTLPPRRPVKRDLTKYDKNQPNQNKNQNIQNQNQQYSQDPNQNMHPENYVYYVPSYGDEMM</sequence>
<evidence type="ECO:0000313" key="1">
    <source>
        <dbReference type="EMBL" id="CAG8536455.1"/>
    </source>
</evidence>